<keyword evidence="6" id="KW-0808">Transferase</keyword>
<evidence type="ECO:0000256" key="5">
    <source>
        <dbReference type="ARBA" id="ARBA00022553"/>
    </source>
</evidence>
<organism evidence="15 16">
    <name type="scientific">Faecalicatena faecalis</name>
    <dbReference type="NCBI Taxonomy" id="2726362"/>
    <lineage>
        <taxon>Bacteria</taxon>
        <taxon>Bacillati</taxon>
        <taxon>Bacillota</taxon>
        <taxon>Clostridia</taxon>
        <taxon>Lachnospirales</taxon>
        <taxon>Lachnospiraceae</taxon>
        <taxon>Faecalicatena</taxon>
    </lineage>
</organism>
<keyword evidence="5" id="KW-0597">Phosphoprotein</keyword>
<keyword evidence="13" id="KW-0812">Transmembrane</keyword>
<evidence type="ECO:0000256" key="10">
    <source>
        <dbReference type="ARBA" id="ARBA00023012"/>
    </source>
</evidence>
<evidence type="ECO:0000256" key="6">
    <source>
        <dbReference type="ARBA" id="ARBA00022679"/>
    </source>
</evidence>
<feature type="domain" description="Histidine kinase" evidence="14">
    <location>
        <begin position="87"/>
        <end position="295"/>
    </location>
</feature>
<evidence type="ECO:0000256" key="1">
    <source>
        <dbReference type="ARBA" id="ARBA00000085"/>
    </source>
</evidence>
<feature type="compositionally biased region" description="Basic and acidic residues" evidence="12">
    <location>
        <begin position="301"/>
        <end position="318"/>
    </location>
</feature>
<dbReference type="SMART" id="SM00388">
    <property type="entry name" value="HisKA"/>
    <property type="match status" value="1"/>
</dbReference>
<dbReference type="PANTHER" id="PTHR45528">
    <property type="entry name" value="SENSOR HISTIDINE KINASE CPXA"/>
    <property type="match status" value="1"/>
</dbReference>
<evidence type="ECO:0000256" key="7">
    <source>
        <dbReference type="ARBA" id="ARBA00022741"/>
    </source>
</evidence>
<dbReference type="SMART" id="SM00387">
    <property type="entry name" value="HATPase_c"/>
    <property type="match status" value="1"/>
</dbReference>
<evidence type="ECO:0000313" key="16">
    <source>
        <dbReference type="Proteomes" id="UP000723714"/>
    </source>
</evidence>
<proteinExistence type="predicted"/>
<protein>
    <recommendedName>
        <fullName evidence="3">histidine kinase</fullName>
        <ecNumber evidence="3">2.7.13.3</ecNumber>
    </recommendedName>
</protein>
<evidence type="ECO:0000256" key="4">
    <source>
        <dbReference type="ARBA" id="ARBA00022475"/>
    </source>
</evidence>
<feature type="transmembrane region" description="Helical" evidence="13">
    <location>
        <begin position="6"/>
        <end position="23"/>
    </location>
</feature>
<name>A0ABS6D770_9FIRM</name>
<evidence type="ECO:0000256" key="9">
    <source>
        <dbReference type="ARBA" id="ARBA00022840"/>
    </source>
</evidence>
<dbReference type="Pfam" id="PF00512">
    <property type="entry name" value="HisKA"/>
    <property type="match status" value="1"/>
</dbReference>
<dbReference type="Pfam" id="PF02518">
    <property type="entry name" value="HATPase_c"/>
    <property type="match status" value="1"/>
</dbReference>
<dbReference type="RefSeq" id="WP_216243973.1">
    <property type="nucleotide sequence ID" value="NZ_JABACJ020000018.1"/>
</dbReference>
<keyword evidence="13" id="KW-1133">Transmembrane helix</keyword>
<dbReference type="InterPro" id="IPR050398">
    <property type="entry name" value="HssS/ArlS-like"/>
</dbReference>
<dbReference type="EC" id="2.7.13.3" evidence="3"/>
<evidence type="ECO:0000256" key="13">
    <source>
        <dbReference type="SAM" id="Phobius"/>
    </source>
</evidence>
<reference evidence="15 16" key="1">
    <citation type="submission" date="2021-06" db="EMBL/GenBank/DDBJ databases">
        <title>Faecalicatena sp. nov. isolated from porcine feces.</title>
        <authorList>
            <person name="Oh B.S."/>
            <person name="Lee J.H."/>
        </authorList>
    </citation>
    <scope>NUCLEOTIDE SEQUENCE [LARGE SCALE GENOMIC DNA]</scope>
    <source>
        <strain evidence="15 16">AGMB00832</strain>
    </source>
</reference>
<dbReference type="Proteomes" id="UP000723714">
    <property type="component" value="Unassembled WGS sequence"/>
</dbReference>
<evidence type="ECO:0000256" key="3">
    <source>
        <dbReference type="ARBA" id="ARBA00012438"/>
    </source>
</evidence>
<dbReference type="CDD" id="cd00082">
    <property type="entry name" value="HisKA"/>
    <property type="match status" value="1"/>
</dbReference>
<evidence type="ECO:0000313" key="15">
    <source>
        <dbReference type="EMBL" id="MBU3877453.1"/>
    </source>
</evidence>
<keyword evidence="4" id="KW-1003">Cell membrane</keyword>
<keyword evidence="9" id="KW-0067">ATP-binding</keyword>
<accession>A0ABS6D770</accession>
<dbReference type="InterPro" id="IPR003594">
    <property type="entry name" value="HATPase_dom"/>
</dbReference>
<keyword evidence="11 13" id="KW-0472">Membrane</keyword>
<keyword evidence="7" id="KW-0547">Nucleotide-binding</keyword>
<evidence type="ECO:0000259" key="14">
    <source>
        <dbReference type="PROSITE" id="PS50109"/>
    </source>
</evidence>
<comment type="subcellular location">
    <subcellularLocation>
        <location evidence="2">Cell membrane</location>
        <topology evidence="2">Multi-pass membrane protein</topology>
    </subcellularLocation>
</comment>
<dbReference type="PANTHER" id="PTHR45528:SF1">
    <property type="entry name" value="SENSOR HISTIDINE KINASE CPXA"/>
    <property type="match status" value="1"/>
</dbReference>
<comment type="caution">
    <text evidence="15">The sequence shown here is derived from an EMBL/GenBank/DDBJ whole genome shotgun (WGS) entry which is preliminary data.</text>
</comment>
<keyword evidence="10" id="KW-0902">Two-component regulatory system</keyword>
<dbReference type="CDD" id="cd00075">
    <property type="entry name" value="HATPase"/>
    <property type="match status" value="1"/>
</dbReference>
<dbReference type="InterPro" id="IPR005467">
    <property type="entry name" value="His_kinase_dom"/>
</dbReference>
<dbReference type="PROSITE" id="PS50109">
    <property type="entry name" value="HIS_KIN"/>
    <property type="match status" value="1"/>
</dbReference>
<feature type="region of interest" description="Disordered" evidence="12">
    <location>
        <begin position="294"/>
        <end position="318"/>
    </location>
</feature>
<dbReference type="GO" id="GO:0016301">
    <property type="term" value="F:kinase activity"/>
    <property type="evidence" value="ECO:0007669"/>
    <property type="project" value="UniProtKB-KW"/>
</dbReference>
<keyword evidence="16" id="KW-1185">Reference proteome</keyword>
<evidence type="ECO:0000256" key="2">
    <source>
        <dbReference type="ARBA" id="ARBA00004651"/>
    </source>
</evidence>
<dbReference type="EMBL" id="JABACJ020000018">
    <property type="protein sequence ID" value="MBU3877453.1"/>
    <property type="molecule type" value="Genomic_DNA"/>
</dbReference>
<dbReference type="InterPro" id="IPR003661">
    <property type="entry name" value="HisK_dim/P_dom"/>
</dbReference>
<sequence length="318" mass="36082">MFVLIVILILIVIILSSLLILYIREVHHLKSQLEQLEAGSQMELTTNTRNPAFVQLYQKLNYIFSGSHARDQRYIRSQNQLKQSISDIAHDIRTPLTSASGYLQMLKDCTDSAKQLRYENIIEKRIAELKDMLEELFLYTKLTSEEFSLECRDTAVFPVLSECMIGLYHVFEEKGIEPDIRFEDEALCVSAAPEALSRIFRNLINNALLHGAGGLCIVQKGTTLTFMNPIENAKAIDVEQIFERFYKADQTRKKGSSGLGLAIVKELCLRMGGTVKAEIREEQKLAITVTFLPGHPLKGPKSPEKNESERQRGIQEEC</sequence>
<gene>
    <name evidence="15" type="ORF">HGO97_016740</name>
</gene>
<keyword evidence="8 15" id="KW-0418">Kinase</keyword>
<evidence type="ECO:0000256" key="11">
    <source>
        <dbReference type="ARBA" id="ARBA00023136"/>
    </source>
</evidence>
<evidence type="ECO:0000256" key="8">
    <source>
        <dbReference type="ARBA" id="ARBA00022777"/>
    </source>
</evidence>
<evidence type="ECO:0000256" key="12">
    <source>
        <dbReference type="SAM" id="MobiDB-lite"/>
    </source>
</evidence>
<comment type="catalytic activity">
    <reaction evidence="1">
        <text>ATP + protein L-histidine = ADP + protein N-phospho-L-histidine.</text>
        <dbReference type="EC" id="2.7.13.3"/>
    </reaction>
</comment>